<keyword evidence="3 6" id="KW-0812">Transmembrane</keyword>
<feature type="transmembrane region" description="Helical" evidence="6">
    <location>
        <begin position="348"/>
        <end position="367"/>
    </location>
</feature>
<feature type="transmembrane region" description="Helical" evidence="6">
    <location>
        <begin position="21"/>
        <end position="38"/>
    </location>
</feature>
<feature type="transmembrane region" description="Helical" evidence="6">
    <location>
        <begin position="96"/>
        <end position="120"/>
    </location>
</feature>
<feature type="transmembrane region" description="Helical" evidence="6">
    <location>
        <begin position="316"/>
        <end position="336"/>
    </location>
</feature>
<dbReference type="eggNOG" id="COG2244">
    <property type="taxonomic scope" value="Bacteria"/>
</dbReference>
<feature type="transmembrane region" description="Helical" evidence="6">
    <location>
        <begin position="379"/>
        <end position="398"/>
    </location>
</feature>
<sequence>MAVKNWFNDGILRSIVRKAGQLASTKLLGGIIGLLGLVCTGRGLSADLFGTVMLIHAYALGASALTKSQSWQMIIRYGAPALTQGNTLPARLAIRFACAVDAVAGIIGMIGAILALFFFGTKFGVRQEHIPLAIAYCTLIPTMSCATPAGVLRLLDRFDLLSIQQIATPLMRSFGAVTAWTLGLGMPAYLLSWYIADLAGDLVLWAMAFIVLDHHRMLDAMRPSLFDAPRRLPKVWSFIWTTNLNTTLAVGKEPISNVIVGGMLGPAAVGVYKIATSVINSATKPATLMEKGFYPEIMRLDPHSTRPWKLALKTGFLAGCIGLAVALAIMLLGHPVVSLFGKKYRESASLLIMMAPALVITLSAFPMESLLYMSGRPKALFYSHIVGTGAYIAALVYMTRHFGLYGAGAAFIVGPLLLSLCSLIPTLYCFFNRRSIILPTPVQLAADDAEMEEEALAES</sequence>
<feature type="transmembrane region" description="Helical" evidence="6">
    <location>
        <begin position="404"/>
        <end position="431"/>
    </location>
</feature>
<dbReference type="GO" id="GO:0005886">
    <property type="term" value="C:plasma membrane"/>
    <property type="evidence" value="ECO:0007669"/>
    <property type="project" value="UniProtKB-SubCell"/>
</dbReference>
<keyword evidence="4 6" id="KW-1133">Transmembrane helix</keyword>
<dbReference type="Proteomes" id="UP000188937">
    <property type="component" value="Chromosome"/>
</dbReference>
<feature type="transmembrane region" description="Helical" evidence="6">
    <location>
        <begin position="191"/>
        <end position="212"/>
    </location>
</feature>
<dbReference type="PANTHER" id="PTHR30250">
    <property type="entry name" value="PST FAMILY PREDICTED COLANIC ACID TRANSPORTER"/>
    <property type="match status" value="1"/>
</dbReference>
<evidence type="ECO:0000256" key="6">
    <source>
        <dbReference type="SAM" id="Phobius"/>
    </source>
</evidence>
<keyword evidence="8" id="KW-1185">Reference proteome</keyword>
<dbReference type="AlphaFoldDB" id="A0A1U9KHG3"/>
<proteinExistence type="predicted"/>
<comment type="subcellular location">
    <subcellularLocation>
        <location evidence="1">Cell membrane</location>
        <topology evidence="1">Multi-pass membrane protein</topology>
    </subcellularLocation>
</comment>
<evidence type="ECO:0000313" key="8">
    <source>
        <dbReference type="Proteomes" id="UP000188937"/>
    </source>
</evidence>
<reference evidence="7 8" key="1">
    <citation type="submission" date="2016-03" db="EMBL/GenBank/DDBJ databases">
        <title>Acetic acid bacteria sequencing.</title>
        <authorList>
            <person name="Brandt J."/>
            <person name="Jakob F."/>
            <person name="Vogel R.F."/>
        </authorList>
    </citation>
    <scope>NUCLEOTIDE SEQUENCE [LARGE SCALE GENOMIC DNA]</scope>
    <source>
        <strain evidence="7 8">TMW2.1153</strain>
    </source>
</reference>
<dbReference type="OrthoDB" id="493991at2"/>
<dbReference type="PANTHER" id="PTHR30250:SF31">
    <property type="entry name" value="INNER MEMBRANE PROTEIN YGHQ"/>
    <property type="match status" value="1"/>
</dbReference>
<evidence type="ECO:0000313" key="7">
    <source>
        <dbReference type="EMBL" id="AQS85198.1"/>
    </source>
</evidence>
<evidence type="ECO:0008006" key="9">
    <source>
        <dbReference type="Google" id="ProtNLM"/>
    </source>
</evidence>
<gene>
    <name evidence="7" type="ORF">A0U92_10835</name>
</gene>
<evidence type="ECO:0000256" key="1">
    <source>
        <dbReference type="ARBA" id="ARBA00004651"/>
    </source>
</evidence>
<organism evidence="7 8">
    <name type="scientific">Acetobacter aceti</name>
    <dbReference type="NCBI Taxonomy" id="435"/>
    <lineage>
        <taxon>Bacteria</taxon>
        <taxon>Pseudomonadati</taxon>
        <taxon>Pseudomonadota</taxon>
        <taxon>Alphaproteobacteria</taxon>
        <taxon>Acetobacterales</taxon>
        <taxon>Acetobacteraceae</taxon>
        <taxon>Acetobacter</taxon>
        <taxon>Acetobacter subgen. Acetobacter</taxon>
    </lineage>
</organism>
<protein>
    <recommendedName>
        <fullName evidence="9">Polysaccharide biosynthesis protein</fullName>
    </recommendedName>
</protein>
<dbReference type="Pfam" id="PF13440">
    <property type="entry name" value="Polysacc_synt_3"/>
    <property type="match status" value="1"/>
</dbReference>
<accession>A0A1U9KHG3</accession>
<evidence type="ECO:0000256" key="2">
    <source>
        <dbReference type="ARBA" id="ARBA00022475"/>
    </source>
</evidence>
<keyword evidence="5 6" id="KW-0472">Membrane</keyword>
<evidence type="ECO:0000256" key="4">
    <source>
        <dbReference type="ARBA" id="ARBA00022989"/>
    </source>
</evidence>
<evidence type="ECO:0000256" key="3">
    <source>
        <dbReference type="ARBA" id="ARBA00022692"/>
    </source>
</evidence>
<keyword evidence="2" id="KW-1003">Cell membrane</keyword>
<dbReference type="KEGG" id="aace:A0U92_10835"/>
<feature type="transmembrane region" description="Helical" evidence="6">
    <location>
        <begin position="132"/>
        <end position="155"/>
    </location>
</feature>
<dbReference type="STRING" id="435.A0U92_10835"/>
<dbReference type="EMBL" id="CP014692">
    <property type="protein sequence ID" value="AQS85198.1"/>
    <property type="molecule type" value="Genomic_DNA"/>
</dbReference>
<evidence type="ECO:0000256" key="5">
    <source>
        <dbReference type="ARBA" id="ARBA00023136"/>
    </source>
</evidence>
<dbReference type="InterPro" id="IPR050833">
    <property type="entry name" value="Poly_Biosynth_Transport"/>
</dbReference>
<name>A0A1U9KHG3_ACEAC</name>